<dbReference type="GO" id="GO:0102193">
    <property type="term" value="F:protein-ribulosamine 3-kinase activity"/>
    <property type="evidence" value="ECO:0007669"/>
    <property type="project" value="UniProtKB-EC"/>
</dbReference>
<evidence type="ECO:0000256" key="2">
    <source>
        <dbReference type="ARBA" id="ARBA00048655"/>
    </source>
</evidence>
<dbReference type="AlphaFoldDB" id="A0AA43QJI7"/>
<dbReference type="SUPFAM" id="SSF56112">
    <property type="entry name" value="Protein kinase-like (PK-like)"/>
    <property type="match status" value="1"/>
</dbReference>
<name>A0AA43QJI7_9LECA</name>
<proteinExistence type="predicted"/>
<evidence type="ECO:0000313" key="4">
    <source>
        <dbReference type="Proteomes" id="UP001161017"/>
    </source>
</evidence>
<dbReference type="PANTHER" id="PTHR12149:SF8">
    <property type="entry name" value="PROTEIN-RIBULOSAMINE 3-KINASE"/>
    <property type="match status" value="1"/>
</dbReference>
<dbReference type="Gene3D" id="3.90.1200.10">
    <property type="match status" value="1"/>
</dbReference>
<comment type="caution">
    <text evidence="3">The sequence shown here is derived from an EMBL/GenBank/DDBJ whole genome shotgun (WGS) entry which is preliminary data.</text>
</comment>
<dbReference type="Pfam" id="PF03881">
    <property type="entry name" value="Fructosamin_kin"/>
    <property type="match status" value="1"/>
</dbReference>
<dbReference type="InterPro" id="IPR016477">
    <property type="entry name" value="Fructo-/Ketosamine-3-kinase"/>
</dbReference>
<keyword evidence="4" id="KW-1185">Reference proteome</keyword>
<accession>A0AA43QJI7</accession>
<reference evidence="3" key="1">
    <citation type="journal article" date="2023" name="Genome Biol. Evol.">
        <title>First Whole Genome Sequence and Flow Cytometry Genome Size Data for the Lichen-Forming Fungus Ramalina farinacea (Ascomycota).</title>
        <authorList>
            <person name="Llewellyn T."/>
            <person name="Mian S."/>
            <person name="Hill R."/>
            <person name="Leitch I.J."/>
            <person name="Gaya E."/>
        </authorList>
    </citation>
    <scope>NUCLEOTIDE SEQUENCE</scope>
    <source>
        <strain evidence="3">LIQ254RAFAR</strain>
    </source>
</reference>
<dbReference type="Proteomes" id="UP001161017">
    <property type="component" value="Unassembled WGS sequence"/>
</dbReference>
<evidence type="ECO:0000256" key="1">
    <source>
        <dbReference type="ARBA" id="ARBA00011961"/>
    </source>
</evidence>
<sequence>MHQNSIGHAPEGKYGFHVSTYQGNMPQNNTWTDTWEEYYIRGLKDFMKQEEAVHGRSVELEELLSPFFEKVVPRLLRPLEWGEKKIKPCLLHGDIWYGNIAEIAGTEKPIMFDPAGFWAHNEYELGSFRVPRYRLGLQWLKEYNKHFPISEPQDDFDDRNLIYSMQAFPSSLSSLKMDHTHFCASTLYPSNKSIRQQ</sequence>
<evidence type="ECO:0000313" key="3">
    <source>
        <dbReference type="EMBL" id="MDI1486819.1"/>
    </source>
</evidence>
<dbReference type="EMBL" id="JAPUFD010000004">
    <property type="protein sequence ID" value="MDI1486819.1"/>
    <property type="molecule type" value="Genomic_DNA"/>
</dbReference>
<dbReference type="EC" id="2.7.1.172" evidence="1"/>
<gene>
    <name evidence="3" type="ORF">OHK93_006081</name>
</gene>
<protein>
    <recommendedName>
        <fullName evidence="1">protein-ribulosamine 3-kinase</fullName>
        <ecNumber evidence="1">2.7.1.172</ecNumber>
    </recommendedName>
</protein>
<dbReference type="PANTHER" id="PTHR12149">
    <property type="entry name" value="FRUCTOSAMINE 3 KINASE-RELATED PROTEIN"/>
    <property type="match status" value="1"/>
</dbReference>
<organism evidence="3 4">
    <name type="scientific">Ramalina farinacea</name>
    <dbReference type="NCBI Taxonomy" id="258253"/>
    <lineage>
        <taxon>Eukaryota</taxon>
        <taxon>Fungi</taxon>
        <taxon>Dikarya</taxon>
        <taxon>Ascomycota</taxon>
        <taxon>Pezizomycotina</taxon>
        <taxon>Lecanoromycetes</taxon>
        <taxon>OSLEUM clade</taxon>
        <taxon>Lecanoromycetidae</taxon>
        <taxon>Lecanorales</taxon>
        <taxon>Lecanorineae</taxon>
        <taxon>Ramalinaceae</taxon>
        <taxon>Ramalina</taxon>
    </lineage>
</organism>
<dbReference type="InterPro" id="IPR011009">
    <property type="entry name" value="Kinase-like_dom_sf"/>
</dbReference>
<comment type="catalytic activity">
    <reaction evidence="2">
        <text>N(6)-D-ribulosyl-L-lysyl-[protein] + ATP = N(6)-(3-O-phospho-D-ribulosyl)-L-lysyl-[protein] + ADP + H(+)</text>
        <dbReference type="Rhea" id="RHEA:48432"/>
        <dbReference type="Rhea" id="RHEA-COMP:12103"/>
        <dbReference type="Rhea" id="RHEA-COMP:12104"/>
        <dbReference type="ChEBI" id="CHEBI:15378"/>
        <dbReference type="ChEBI" id="CHEBI:30616"/>
        <dbReference type="ChEBI" id="CHEBI:90418"/>
        <dbReference type="ChEBI" id="CHEBI:90420"/>
        <dbReference type="ChEBI" id="CHEBI:456216"/>
        <dbReference type="EC" id="2.7.1.172"/>
    </reaction>
    <physiologicalReaction direction="left-to-right" evidence="2">
        <dbReference type="Rhea" id="RHEA:48433"/>
    </physiologicalReaction>
</comment>